<comment type="caution">
    <text evidence="2">The sequence shown here is derived from an EMBL/GenBank/DDBJ whole genome shotgun (WGS) entry which is preliminary data.</text>
</comment>
<protein>
    <submittedName>
        <fullName evidence="2">Uncharacterized protein</fullName>
    </submittedName>
</protein>
<keyword evidence="3" id="KW-1185">Reference proteome</keyword>
<accession>A0AAP0DTT0</accession>
<name>A0AAP0DTT0_9MAGN</name>
<proteinExistence type="predicted"/>
<evidence type="ECO:0000313" key="3">
    <source>
        <dbReference type="Proteomes" id="UP001420932"/>
    </source>
</evidence>
<gene>
    <name evidence="2" type="ORF">Syun_031882</name>
</gene>
<dbReference type="AlphaFoldDB" id="A0AAP0DTT0"/>
<dbReference type="EMBL" id="JBBNAF010000060">
    <property type="protein sequence ID" value="KAK9080916.1"/>
    <property type="molecule type" value="Genomic_DNA"/>
</dbReference>
<dbReference type="Proteomes" id="UP001420932">
    <property type="component" value="Unassembled WGS sequence"/>
</dbReference>
<sequence length="142" mass="15953">MQPQSGGKFRPRLNRRESDSEQVPRGKDEKDFEKRVKECLKLSGGKRMGPAMRSGRMRNGDEPGPPIDSGVWTDADCGGGAKARLLLCPWRRRCRDRGEKRAPFGVPPHCVLSASPVGFPFARLETRPRSRHMCASQRRVNP</sequence>
<evidence type="ECO:0000313" key="2">
    <source>
        <dbReference type="EMBL" id="KAK9080916.1"/>
    </source>
</evidence>
<reference evidence="2 3" key="1">
    <citation type="submission" date="2024-01" db="EMBL/GenBank/DDBJ databases">
        <title>Genome assemblies of Stephania.</title>
        <authorList>
            <person name="Yang L."/>
        </authorList>
    </citation>
    <scope>NUCLEOTIDE SEQUENCE [LARGE SCALE GENOMIC DNA]</scope>
    <source>
        <strain evidence="2">YNDBR</strain>
        <tissue evidence="2">Leaf</tissue>
    </source>
</reference>
<feature type="region of interest" description="Disordered" evidence="1">
    <location>
        <begin position="1"/>
        <end position="74"/>
    </location>
</feature>
<organism evidence="2 3">
    <name type="scientific">Stephania yunnanensis</name>
    <dbReference type="NCBI Taxonomy" id="152371"/>
    <lineage>
        <taxon>Eukaryota</taxon>
        <taxon>Viridiplantae</taxon>
        <taxon>Streptophyta</taxon>
        <taxon>Embryophyta</taxon>
        <taxon>Tracheophyta</taxon>
        <taxon>Spermatophyta</taxon>
        <taxon>Magnoliopsida</taxon>
        <taxon>Ranunculales</taxon>
        <taxon>Menispermaceae</taxon>
        <taxon>Menispermoideae</taxon>
        <taxon>Cissampelideae</taxon>
        <taxon>Stephania</taxon>
    </lineage>
</organism>
<evidence type="ECO:0000256" key="1">
    <source>
        <dbReference type="SAM" id="MobiDB-lite"/>
    </source>
</evidence>
<feature type="compositionally biased region" description="Basic and acidic residues" evidence="1">
    <location>
        <begin position="14"/>
        <end position="40"/>
    </location>
</feature>